<keyword evidence="2" id="KW-1185">Reference proteome</keyword>
<evidence type="ECO:0000313" key="2">
    <source>
        <dbReference type="Proteomes" id="UP001187192"/>
    </source>
</evidence>
<proteinExistence type="predicted"/>
<name>A0AA88AFH2_FICCA</name>
<sequence>MPGQSTLELAGFSDWLDRDRSGRKTSEHCTLWFSGSDRPDLNRSSRSGRKTSARWFSGLGPIRSVQKISEPGPDYRLERSCRSGKPASAMLAGFLSGPTRPVLVKPVRKTSEFKYALDRQAGHAGMARLNIRYITWVS</sequence>
<organism evidence="1 2">
    <name type="scientific">Ficus carica</name>
    <name type="common">Common fig</name>
    <dbReference type="NCBI Taxonomy" id="3494"/>
    <lineage>
        <taxon>Eukaryota</taxon>
        <taxon>Viridiplantae</taxon>
        <taxon>Streptophyta</taxon>
        <taxon>Embryophyta</taxon>
        <taxon>Tracheophyta</taxon>
        <taxon>Spermatophyta</taxon>
        <taxon>Magnoliopsida</taxon>
        <taxon>eudicotyledons</taxon>
        <taxon>Gunneridae</taxon>
        <taxon>Pentapetalae</taxon>
        <taxon>rosids</taxon>
        <taxon>fabids</taxon>
        <taxon>Rosales</taxon>
        <taxon>Moraceae</taxon>
        <taxon>Ficeae</taxon>
        <taxon>Ficus</taxon>
    </lineage>
</organism>
<comment type="caution">
    <text evidence="1">The sequence shown here is derived from an EMBL/GenBank/DDBJ whole genome shotgun (WGS) entry which is preliminary data.</text>
</comment>
<accession>A0AA88AFH2</accession>
<gene>
    <name evidence="1" type="ORF">TIFTF001_014129</name>
</gene>
<dbReference type="AlphaFoldDB" id="A0AA88AFH2"/>
<dbReference type="EMBL" id="BTGU01000019">
    <property type="protein sequence ID" value="GMN44938.1"/>
    <property type="molecule type" value="Genomic_DNA"/>
</dbReference>
<dbReference type="Proteomes" id="UP001187192">
    <property type="component" value="Unassembled WGS sequence"/>
</dbReference>
<evidence type="ECO:0000313" key="1">
    <source>
        <dbReference type="EMBL" id="GMN44938.1"/>
    </source>
</evidence>
<protein>
    <submittedName>
        <fullName evidence="1">Uncharacterized protein</fullName>
    </submittedName>
</protein>
<reference evidence="1" key="1">
    <citation type="submission" date="2023-07" db="EMBL/GenBank/DDBJ databases">
        <title>draft genome sequence of fig (Ficus carica).</title>
        <authorList>
            <person name="Takahashi T."/>
            <person name="Nishimura K."/>
        </authorList>
    </citation>
    <scope>NUCLEOTIDE SEQUENCE</scope>
</reference>